<protein>
    <submittedName>
        <fullName evidence="2">Uncharacterized protein</fullName>
    </submittedName>
</protein>
<evidence type="ECO:0000256" key="1">
    <source>
        <dbReference type="SAM" id="MobiDB-lite"/>
    </source>
</evidence>
<proteinExistence type="predicted"/>
<feature type="region of interest" description="Disordered" evidence="1">
    <location>
        <begin position="1"/>
        <end position="47"/>
    </location>
</feature>
<dbReference type="AlphaFoldDB" id="A0A0A9CR17"/>
<feature type="compositionally biased region" description="Basic and acidic residues" evidence="1">
    <location>
        <begin position="1"/>
        <end position="18"/>
    </location>
</feature>
<accession>A0A0A9CR17</accession>
<reference evidence="2" key="1">
    <citation type="submission" date="2014-09" db="EMBL/GenBank/DDBJ databases">
        <authorList>
            <person name="Magalhaes I.L.F."/>
            <person name="Oliveira U."/>
            <person name="Santos F.R."/>
            <person name="Vidigal T.H.D.A."/>
            <person name="Brescovit A.D."/>
            <person name="Santos A.J."/>
        </authorList>
    </citation>
    <scope>NUCLEOTIDE SEQUENCE</scope>
    <source>
        <tissue evidence="2">Shoot tissue taken approximately 20 cm above the soil surface</tissue>
    </source>
</reference>
<reference evidence="2" key="2">
    <citation type="journal article" date="2015" name="Data Brief">
        <title>Shoot transcriptome of the giant reed, Arundo donax.</title>
        <authorList>
            <person name="Barrero R.A."/>
            <person name="Guerrero F.D."/>
            <person name="Moolhuijzen P."/>
            <person name="Goolsby J.A."/>
            <person name="Tidwell J."/>
            <person name="Bellgard S.E."/>
            <person name="Bellgard M.I."/>
        </authorList>
    </citation>
    <scope>NUCLEOTIDE SEQUENCE</scope>
    <source>
        <tissue evidence="2">Shoot tissue taken approximately 20 cm above the soil surface</tissue>
    </source>
</reference>
<name>A0A0A9CR17_ARUDO</name>
<sequence>MRPSRREIGGAHYHEGHRGAHRRRHREAPRRPARVPQAGGPSCHTRRPLASSNPFDFAAPILVCAKVWPTDFHFVVRYREGGTWYAFLWFGSAGFSGVSCTNRRHLPVYGGLSFSFLFCAAKFTSISRCCWYL</sequence>
<organism evidence="2">
    <name type="scientific">Arundo donax</name>
    <name type="common">Giant reed</name>
    <name type="synonym">Donax arundinaceus</name>
    <dbReference type="NCBI Taxonomy" id="35708"/>
    <lineage>
        <taxon>Eukaryota</taxon>
        <taxon>Viridiplantae</taxon>
        <taxon>Streptophyta</taxon>
        <taxon>Embryophyta</taxon>
        <taxon>Tracheophyta</taxon>
        <taxon>Spermatophyta</taxon>
        <taxon>Magnoliopsida</taxon>
        <taxon>Liliopsida</taxon>
        <taxon>Poales</taxon>
        <taxon>Poaceae</taxon>
        <taxon>PACMAD clade</taxon>
        <taxon>Arundinoideae</taxon>
        <taxon>Arundineae</taxon>
        <taxon>Arundo</taxon>
    </lineage>
</organism>
<feature type="compositionally biased region" description="Basic residues" evidence="1">
    <location>
        <begin position="19"/>
        <end position="33"/>
    </location>
</feature>
<dbReference type="EMBL" id="GBRH01222060">
    <property type="protein sequence ID" value="JAD75835.1"/>
    <property type="molecule type" value="Transcribed_RNA"/>
</dbReference>
<evidence type="ECO:0000313" key="2">
    <source>
        <dbReference type="EMBL" id="JAD75835.1"/>
    </source>
</evidence>